<feature type="region of interest" description="Disordered" evidence="3">
    <location>
        <begin position="1"/>
        <end position="210"/>
    </location>
</feature>
<feature type="domain" description="SH3" evidence="4">
    <location>
        <begin position="326"/>
        <end position="386"/>
    </location>
</feature>
<dbReference type="InterPro" id="IPR001452">
    <property type="entry name" value="SH3_domain"/>
</dbReference>
<dbReference type="SUPFAM" id="SSF50044">
    <property type="entry name" value="SH3-domain"/>
    <property type="match status" value="3"/>
</dbReference>
<sequence length="790" mass="87926">RLRQSKGISSESSARDDSSISSRESYHSDTSNSNLSYSDPLPTPRPTPKPVPASTPAPAPVPRPSPKPTPARAPIPAPVSRPTPASTPAPVPRPTPKPTPVSTPAPVPRPTPTPLSRPTPVAASVPKPEPVEIRPSEHSTSRQSSTRSPSPTLDISQGGSIRDRIKRLQIANSKDAEGEKSKNPILRRNPLPFKEQVKEPAKKEFKPEKIESPSDKEVIYAEVTHNFIGTEEGDLSLNVGDKIVVIEKSDANWWRGEHNGRCGDFPANHVKEIEGSRNEVTKRPSSFISNNGSNYSKPKQESAVPGFFLVPIVVPKVEQLKIPTKPRGVTAKALFEYNALQDDEISFQPGDLISNVYKISDDWWCGTHPVHGTGTFPLNHVELLKISPSSPEPNPVNEQNSRNSNNSTKPRERTSTPTPEPEESPEDGIRAQALYSFTGTMEDEVSFVEGDMLVDILKESEDWWCGTHAISKQRGLFPANHVEEIVEEPIHDYWVPGFPHWKDVTEPKHTKLIFQESDFVEVDQYARDTPQEVTHDLKRLTKYLIQPFDSELCQIRSIFVWIADNISYDVDGFLSGNIPDQSAKSTLHSRSSVCEGYANLFQEMCEISGIYVQKIHGYSRGAGTDPSTESRGPLGSNHAWNVVRINGVYRMIDSTWGAGHLNNGSYHKKFSPFYFLTLPTLFICNHFPLESPHLQFITPHAKEEEFRQLPFVSGIFFQLGLKFLSTPGNLLRIDKHTSLPLEFHLGITRHTKITARLETEGREEKNGVLCLIDHSKEVSTATVLVYPPTV</sequence>
<dbReference type="EMBL" id="JASJQH010009214">
    <property type="protein sequence ID" value="KAK9680547.1"/>
    <property type="molecule type" value="Genomic_DNA"/>
</dbReference>
<feature type="domain" description="SH3" evidence="4">
    <location>
        <begin position="426"/>
        <end position="487"/>
    </location>
</feature>
<reference evidence="5 6" key="1">
    <citation type="submission" date="2023-04" db="EMBL/GenBank/DDBJ databases">
        <title>Genome of Basidiobolus ranarum AG-B5.</title>
        <authorList>
            <person name="Stajich J.E."/>
            <person name="Carter-House D."/>
            <person name="Gryganskyi A."/>
        </authorList>
    </citation>
    <scope>NUCLEOTIDE SEQUENCE [LARGE SCALE GENOMIC DNA]</scope>
    <source>
        <strain evidence="5 6">AG-B5</strain>
    </source>
</reference>
<dbReference type="PANTHER" id="PTHR46333:SF2">
    <property type="entry name" value="CYTOKINESIS PROTEIN 3"/>
    <property type="match status" value="1"/>
</dbReference>
<evidence type="ECO:0000313" key="5">
    <source>
        <dbReference type="EMBL" id="KAK9680547.1"/>
    </source>
</evidence>
<dbReference type="Gene3D" id="3.10.620.30">
    <property type="match status" value="1"/>
</dbReference>
<evidence type="ECO:0000256" key="1">
    <source>
        <dbReference type="ARBA" id="ARBA00022443"/>
    </source>
</evidence>
<comment type="caution">
    <text evidence="5">The sequence shown here is derived from an EMBL/GenBank/DDBJ whole genome shotgun (WGS) entry which is preliminary data.</text>
</comment>
<accession>A0ABR2VMD1</accession>
<dbReference type="PROSITE" id="PS50002">
    <property type="entry name" value="SH3"/>
    <property type="match status" value="3"/>
</dbReference>
<proteinExistence type="predicted"/>
<dbReference type="SUPFAM" id="SSF54001">
    <property type="entry name" value="Cysteine proteinases"/>
    <property type="match status" value="1"/>
</dbReference>
<feature type="non-terminal residue" evidence="5">
    <location>
        <position position="1"/>
    </location>
</feature>
<name>A0ABR2VMD1_9FUNG</name>
<dbReference type="InterPro" id="IPR052557">
    <property type="entry name" value="CAP/Cytokinesis_protein"/>
</dbReference>
<protein>
    <recommendedName>
        <fullName evidence="4">SH3 domain-containing protein</fullName>
    </recommendedName>
</protein>
<dbReference type="Pfam" id="PF01841">
    <property type="entry name" value="Transglut_core"/>
    <property type="match status" value="1"/>
</dbReference>
<feature type="domain" description="SH3" evidence="4">
    <location>
        <begin position="216"/>
        <end position="275"/>
    </location>
</feature>
<dbReference type="PRINTS" id="PR00499">
    <property type="entry name" value="P67PHOX"/>
</dbReference>
<keyword evidence="1 2" id="KW-0728">SH3 domain</keyword>
<organism evidence="5 6">
    <name type="scientific">Basidiobolus ranarum</name>
    <dbReference type="NCBI Taxonomy" id="34480"/>
    <lineage>
        <taxon>Eukaryota</taxon>
        <taxon>Fungi</taxon>
        <taxon>Fungi incertae sedis</taxon>
        <taxon>Zoopagomycota</taxon>
        <taxon>Entomophthoromycotina</taxon>
        <taxon>Basidiobolomycetes</taxon>
        <taxon>Basidiobolales</taxon>
        <taxon>Basidiobolaceae</taxon>
        <taxon>Basidiobolus</taxon>
    </lineage>
</organism>
<dbReference type="InterPro" id="IPR036028">
    <property type="entry name" value="SH3-like_dom_sf"/>
</dbReference>
<gene>
    <name evidence="5" type="ORF">K7432_015903</name>
</gene>
<feature type="compositionally biased region" description="Polar residues" evidence="3">
    <location>
        <begin position="283"/>
        <end position="295"/>
    </location>
</feature>
<dbReference type="PANTHER" id="PTHR46333">
    <property type="entry name" value="CYTOKINESIS PROTEIN 3"/>
    <property type="match status" value="1"/>
</dbReference>
<feature type="compositionally biased region" description="Polar residues" evidence="3">
    <location>
        <begin position="28"/>
        <end position="37"/>
    </location>
</feature>
<dbReference type="Pfam" id="PF00018">
    <property type="entry name" value="SH3_1"/>
    <property type="match status" value="2"/>
</dbReference>
<feature type="region of interest" description="Disordered" evidence="3">
    <location>
        <begin position="386"/>
        <end position="428"/>
    </location>
</feature>
<dbReference type="InterPro" id="IPR002931">
    <property type="entry name" value="Transglutaminase-like"/>
</dbReference>
<keyword evidence="6" id="KW-1185">Reference proteome</keyword>
<feature type="region of interest" description="Disordered" evidence="3">
    <location>
        <begin position="276"/>
        <end position="295"/>
    </location>
</feature>
<dbReference type="Gene3D" id="2.30.30.40">
    <property type="entry name" value="SH3 Domains"/>
    <property type="match status" value="3"/>
</dbReference>
<dbReference type="PRINTS" id="PR00452">
    <property type="entry name" value="SH3DOMAIN"/>
</dbReference>
<evidence type="ECO:0000256" key="2">
    <source>
        <dbReference type="PROSITE-ProRule" id="PRU00192"/>
    </source>
</evidence>
<dbReference type="SMART" id="SM00326">
    <property type="entry name" value="SH3"/>
    <property type="match status" value="3"/>
</dbReference>
<evidence type="ECO:0000313" key="6">
    <source>
        <dbReference type="Proteomes" id="UP001479436"/>
    </source>
</evidence>
<feature type="non-terminal residue" evidence="5">
    <location>
        <position position="790"/>
    </location>
</feature>
<feature type="compositionally biased region" description="Low complexity" evidence="3">
    <location>
        <begin position="141"/>
        <end position="152"/>
    </location>
</feature>
<evidence type="ECO:0000256" key="3">
    <source>
        <dbReference type="SAM" id="MobiDB-lite"/>
    </source>
</evidence>
<feature type="compositionally biased region" description="Basic and acidic residues" evidence="3">
    <location>
        <begin position="195"/>
        <end position="210"/>
    </location>
</feature>
<dbReference type="InterPro" id="IPR038765">
    <property type="entry name" value="Papain-like_cys_pep_sf"/>
</dbReference>
<feature type="compositionally biased region" description="Basic and acidic residues" evidence="3">
    <location>
        <begin position="129"/>
        <end position="140"/>
    </location>
</feature>
<evidence type="ECO:0000259" key="4">
    <source>
        <dbReference type="PROSITE" id="PS50002"/>
    </source>
</evidence>
<feature type="compositionally biased region" description="Pro residues" evidence="3">
    <location>
        <begin position="41"/>
        <end position="117"/>
    </location>
</feature>
<dbReference type="SMART" id="SM00460">
    <property type="entry name" value="TGc"/>
    <property type="match status" value="1"/>
</dbReference>
<dbReference type="Pfam" id="PF07653">
    <property type="entry name" value="SH3_2"/>
    <property type="match status" value="1"/>
</dbReference>
<dbReference type="Proteomes" id="UP001479436">
    <property type="component" value="Unassembled WGS sequence"/>
</dbReference>
<dbReference type="CDD" id="cd00174">
    <property type="entry name" value="SH3"/>
    <property type="match status" value="2"/>
</dbReference>